<reference evidence="1" key="1">
    <citation type="submission" date="2017-10" db="EMBL/GenBank/DDBJ databases">
        <title>Complete Genome Sequence from Moraxella oslensis YHS isolated from human skin.</title>
        <authorList>
            <person name="Lee K."/>
            <person name="Lim J.Y."/>
            <person name="Hwang I."/>
        </authorList>
    </citation>
    <scope>NUCLEOTIDE SEQUENCE</scope>
    <source>
        <strain evidence="1">YHS</strain>
        <plasmid evidence="1">pYHS2</plasmid>
    </source>
</reference>
<accession>A0AAD0EYD6</accession>
<proteinExistence type="predicted"/>
<dbReference type="AlphaFoldDB" id="A0AAD0EYD6"/>
<name>A0AAD0EYD6_FAUOS</name>
<keyword evidence="1" id="KW-0614">Plasmid</keyword>
<evidence type="ECO:0000313" key="1">
    <source>
        <dbReference type="EMBL" id="ATQ84249.1"/>
    </source>
</evidence>
<organism evidence="1">
    <name type="scientific">Faucicola osloensis</name>
    <name type="common">Moraxella osloensis</name>
    <dbReference type="NCBI Taxonomy" id="34062"/>
    <lineage>
        <taxon>Bacteria</taxon>
        <taxon>Pseudomonadati</taxon>
        <taxon>Pseudomonadota</taxon>
        <taxon>Gammaproteobacteria</taxon>
        <taxon>Moraxellales</taxon>
        <taxon>Moraxellaceae</taxon>
        <taxon>Faucicola</taxon>
    </lineage>
</organism>
<sequence length="215" mass="24597">MKLSAKTISLNSSSTVKFHPLARRLYQVLMEAYISSDKSTYLKNLSNYFGSRVEIPIHNISVIFKDGSYEIIGGCFSPIFDLNDISNENTVILSYTTSQGHDTKNKTDEQVKRVKKRIQDKFDQDVIDFIYMDYIRAISILSLSKPGVMYSEIRELSQAKSKYSSAIWNEIFGNEDESPINYFSQKDFSMLIGKTRGTVNNHNKLKGFTYQAEDS</sequence>
<dbReference type="EMBL" id="CP024178">
    <property type="protein sequence ID" value="ATQ84249.1"/>
    <property type="molecule type" value="Genomic_DNA"/>
</dbReference>
<dbReference type="RefSeq" id="WP_060995228.1">
    <property type="nucleotide sequence ID" value="NZ_JAHXPO010000041.1"/>
</dbReference>
<geneLocation type="plasmid" evidence="1">
    <name>pYHS2</name>
</geneLocation>
<protein>
    <submittedName>
        <fullName evidence="1">Uncharacterized protein</fullName>
    </submittedName>
</protein>
<gene>
    <name evidence="1" type="ORF">YHS_09895</name>
</gene>